<feature type="compositionally biased region" description="Basic and acidic residues" evidence="1">
    <location>
        <begin position="457"/>
        <end position="474"/>
    </location>
</feature>
<protein>
    <recommendedName>
        <fullName evidence="2">DUF6699 domain-containing protein</fullName>
    </recommendedName>
</protein>
<dbReference type="Pfam" id="PF20415">
    <property type="entry name" value="DUF6699"/>
    <property type="match status" value="1"/>
</dbReference>
<dbReference type="OrthoDB" id="3144234at2759"/>
<gene>
    <name evidence="3" type="ORF">D9619_007621</name>
</gene>
<evidence type="ECO:0000313" key="4">
    <source>
        <dbReference type="Proteomes" id="UP000567179"/>
    </source>
</evidence>
<comment type="caution">
    <text evidence="3">The sequence shown here is derived from an EMBL/GenBank/DDBJ whole genome shotgun (WGS) entry which is preliminary data.</text>
</comment>
<feature type="compositionally biased region" description="Polar residues" evidence="1">
    <location>
        <begin position="1"/>
        <end position="13"/>
    </location>
</feature>
<dbReference type="EMBL" id="JAACJJ010000057">
    <property type="protein sequence ID" value="KAF5310773.1"/>
    <property type="molecule type" value="Genomic_DNA"/>
</dbReference>
<evidence type="ECO:0000313" key="3">
    <source>
        <dbReference type="EMBL" id="KAF5310773.1"/>
    </source>
</evidence>
<feature type="compositionally biased region" description="Polar residues" evidence="1">
    <location>
        <begin position="22"/>
        <end position="32"/>
    </location>
</feature>
<reference evidence="3 4" key="1">
    <citation type="journal article" date="2020" name="ISME J.">
        <title>Uncovering the hidden diversity of litter-decomposition mechanisms in mushroom-forming fungi.</title>
        <authorList>
            <person name="Floudas D."/>
            <person name="Bentzer J."/>
            <person name="Ahren D."/>
            <person name="Johansson T."/>
            <person name="Persson P."/>
            <person name="Tunlid A."/>
        </authorList>
    </citation>
    <scope>NUCLEOTIDE SEQUENCE [LARGE SCALE GENOMIC DNA]</scope>
    <source>
        <strain evidence="3 4">CBS 101986</strain>
    </source>
</reference>
<dbReference type="AlphaFoldDB" id="A0A8H5ATW1"/>
<feature type="region of interest" description="Disordered" evidence="1">
    <location>
        <begin position="439"/>
        <end position="474"/>
    </location>
</feature>
<proteinExistence type="predicted"/>
<evidence type="ECO:0000256" key="1">
    <source>
        <dbReference type="SAM" id="MobiDB-lite"/>
    </source>
</evidence>
<feature type="region of interest" description="Disordered" evidence="1">
    <location>
        <begin position="1"/>
        <end position="32"/>
    </location>
</feature>
<evidence type="ECO:0000259" key="2">
    <source>
        <dbReference type="Pfam" id="PF20415"/>
    </source>
</evidence>
<sequence length="508" mass="57673">MSYQLNHSNQERTTLLEPGPHTESNSPPKVSNMTARVQLNPLLRPEILDWDVSAAYEVQKSRLHRVRETAIIPPTRSMTIMVPGLPFHLRPLYPTCAHANYITVEDVLDWIHFCLKMWRLGDLEYNALLGWQMDAVKAACSARLRIDESLHSDAFFRSSVRGCDLIRGRVFFRGLRRQLDANGANIWILILRKSEAESPSPHFSRILEPGNVSLDYKDAPPSTKGLTPFAITGEQMVIHDISGRPLISVPAMGDDSTQMVSPVSVLKAIHAAMTDKERTFWKDEAESVHRFLGLWHDEYSTDHMYTLLTQPAVRSIPEIHRTLRRGGVKWSVFVNPTRVSTAPWLDQPATSPGRAAMDVRVEFAPGISWSLPVLKAPEAQLITARHLLSSIYQFLVQDTFEISFRKLPLHLQYRIKANARLRKEKTTNKTGPVVQRTGLMPEKKDLNPPKPASDFILSKDEVQRQRRGRDKTPKGFKRVDIFSATILVGMEHQINGLGEDEWRIHLGN</sequence>
<dbReference type="Proteomes" id="UP000567179">
    <property type="component" value="Unassembled WGS sequence"/>
</dbReference>
<dbReference type="InterPro" id="IPR046522">
    <property type="entry name" value="DUF6699"/>
</dbReference>
<feature type="domain" description="DUF6699" evidence="2">
    <location>
        <begin position="48"/>
        <end position="177"/>
    </location>
</feature>
<keyword evidence="4" id="KW-1185">Reference proteome</keyword>
<organism evidence="3 4">
    <name type="scientific">Psilocybe cf. subviscida</name>
    <dbReference type="NCBI Taxonomy" id="2480587"/>
    <lineage>
        <taxon>Eukaryota</taxon>
        <taxon>Fungi</taxon>
        <taxon>Dikarya</taxon>
        <taxon>Basidiomycota</taxon>
        <taxon>Agaricomycotina</taxon>
        <taxon>Agaricomycetes</taxon>
        <taxon>Agaricomycetidae</taxon>
        <taxon>Agaricales</taxon>
        <taxon>Agaricineae</taxon>
        <taxon>Strophariaceae</taxon>
        <taxon>Psilocybe</taxon>
    </lineage>
</organism>
<name>A0A8H5ATW1_9AGAR</name>
<accession>A0A8H5ATW1</accession>